<reference evidence="8" key="1">
    <citation type="submission" date="2021-03" db="EMBL/GenBank/DDBJ databases">
        <authorList>
            <person name="Bekaert M."/>
        </authorList>
    </citation>
    <scope>NUCLEOTIDE SEQUENCE</scope>
</reference>
<dbReference type="InterPro" id="IPR016812">
    <property type="entry name" value="PPase_methylesterase_euk"/>
</dbReference>
<feature type="compositionally biased region" description="Polar residues" evidence="6">
    <location>
        <begin position="1"/>
        <end position="10"/>
    </location>
</feature>
<dbReference type="Gene3D" id="3.40.50.1820">
    <property type="entry name" value="alpha/beta hydrolase"/>
    <property type="match status" value="2"/>
</dbReference>
<protein>
    <recommendedName>
        <fullName evidence="2">protein phosphatase methylesterase-1</fullName>
        <ecNumber evidence="2">3.1.1.89</ecNumber>
    </recommendedName>
</protein>
<dbReference type="SUPFAM" id="SSF53474">
    <property type="entry name" value="alpha/beta-Hydrolases"/>
    <property type="match status" value="2"/>
</dbReference>
<name>A0A8S3UFT5_MYTED</name>
<feature type="region of interest" description="Disordered" evidence="6">
    <location>
        <begin position="1"/>
        <end position="58"/>
    </location>
</feature>
<evidence type="ECO:0000256" key="6">
    <source>
        <dbReference type="SAM" id="MobiDB-lite"/>
    </source>
</evidence>
<sequence>MEVVTSTSDTIAEEDEENGESETSKNSTDRLQSTDKLTSDTPESSTKPQQHTESFKKPESSTKYTWRIDLGKTEPFWKGWFQGLSEKFLSCDCPKMLLLAGVDRLDKELTIGQMQGKFQMQVLPQCGHAVHEDSPDKVADVLATFMVRYKVAEATHNFERGYGKRPIVRKRDYTPVYWDHYFEHEHDVKVEGNTFRVYECGKEGPVLLFLHGGGFSALSWALVSSNISHLVTCRCAAVDLRGHGDSVTTDDGDLSSETMSSDVGNIVKALYGEDPPPIILVRSMGGSIAVNTAFRHLIPSLIGLIVIDVVEGTALEALTSMQSFLRGRPAVFKSLEHAIEWSVRAGQIRNVESAKVSMVGQLKSTHTNFHLVEKL</sequence>
<dbReference type="Proteomes" id="UP000683360">
    <property type="component" value="Unassembled WGS sequence"/>
</dbReference>
<comment type="catalytic activity">
    <reaction evidence="5">
        <text>[phosphatase 2A protein]-C-terminal L-leucine methyl ester + H2O = [phosphatase 2A protein]-C-terminal L-leucine + methanol + H(+)</text>
        <dbReference type="Rhea" id="RHEA:48548"/>
        <dbReference type="Rhea" id="RHEA-COMP:12134"/>
        <dbReference type="Rhea" id="RHEA-COMP:12135"/>
        <dbReference type="ChEBI" id="CHEBI:15377"/>
        <dbReference type="ChEBI" id="CHEBI:15378"/>
        <dbReference type="ChEBI" id="CHEBI:17790"/>
        <dbReference type="ChEBI" id="CHEBI:90516"/>
        <dbReference type="ChEBI" id="CHEBI:90517"/>
        <dbReference type="EC" id="3.1.1.89"/>
    </reaction>
</comment>
<dbReference type="GO" id="GO:0051723">
    <property type="term" value="F:protein methylesterase activity"/>
    <property type="evidence" value="ECO:0007669"/>
    <property type="project" value="UniProtKB-EC"/>
</dbReference>
<comment type="similarity">
    <text evidence="1">Belongs to the AB hydrolase superfamily.</text>
</comment>
<gene>
    <name evidence="8" type="ORF">MEDL_53673</name>
</gene>
<evidence type="ECO:0000256" key="4">
    <source>
        <dbReference type="ARBA" id="ARBA00022801"/>
    </source>
</evidence>
<comment type="caution">
    <text evidence="8">The sequence shown here is derived from an EMBL/GenBank/DDBJ whole genome shotgun (WGS) entry which is preliminary data.</text>
</comment>
<dbReference type="InterPro" id="IPR029058">
    <property type="entry name" value="AB_hydrolase_fold"/>
</dbReference>
<dbReference type="OrthoDB" id="194865at2759"/>
<evidence type="ECO:0000256" key="1">
    <source>
        <dbReference type="ARBA" id="ARBA00008645"/>
    </source>
</evidence>
<evidence type="ECO:0000313" key="9">
    <source>
        <dbReference type="Proteomes" id="UP000683360"/>
    </source>
</evidence>
<evidence type="ECO:0000256" key="5">
    <source>
        <dbReference type="ARBA" id="ARBA00049203"/>
    </source>
</evidence>
<feature type="compositionally biased region" description="Polar residues" evidence="6">
    <location>
        <begin position="24"/>
        <end position="52"/>
    </location>
</feature>
<keyword evidence="3" id="KW-0719">Serine esterase</keyword>
<keyword evidence="4 8" id="KW-0378">Hydrolase</keyword>
<evidence type="ECO:0000256" key="3">
    <source>
        <dbReference type="ARBA" id="ARBA00022487"/>
    </source>
</evidence>
<evidence type="ECO:0000313" key="8">
    <source>
        <dbReference type="EMBL" id="CAG2241481.1"/>
    </source>
</evidence>
<dbReference type="PANTHER" id="PTHR14189">
    <property type="entry name" value="PROTEIN PHOSPHATASE METHYLESTERASE-1 RELATED"/>
    <property type="match status" value="1"/>
</dbReference>
<feature type="domain" description="AB hydrolase-1" evidence="7">
    <location>
        <begin position="58"/>
        <end position="141"/>
    </location>
</feature>
<accession>A0A8S3UFT5</accession>
<evidence type="ECO:0000259" key="7">
    <source>
        <dbReference type="Pfam" id="PF12697"/>
    </source>
</evidence>
<feature type="compositionally biased region" description="Acidic residues" evidence="6">
    <location>
        <begin position="11"/>
        <end position="20"/>
    </location>
</feature>
<dbReference type="PANTHER" id="PTHR14189:SF0">
    <property type="entry name" value="PROTEIN PHOSPHATASE METHYLESTERASE 1"/>
    <property type="match status" value="1"/>
</dbReference>
<feature type="domain" description="AB hydrolase-1" evidence="7">
    <location>
        <begin position="207"/>
        <end position="342"/>
    </location>
</feature>
<dbReference type="Pfam" id="PF12697">
    <property type="entry name" value="Abhydrolase_6"/>
    <property type="match status" value="2"/>
</dbReference>
<evidence type="ECO:0000256" key="2">
    <source>
        <dbReference type="ARBA" id="ARBA00013111"/>
    </source>
</evidence>
<dbReference type="AlphaFoldDB" id="A0A8S3UFT5"/>
<keyword evidence="9" id="KW-1185">Reference proteome</keyword>
<proteinExistence type="inferred from homology"/>
<dbReference type="EC" id="3.1.1.89" evidence="2"/>
<dbReference type="InterPro" id="IPR000073">
    <property type="entry name" value="AB_hydrolase_1"/>
</dbReference>
<dbReference type="EMBL" id="CAJPWZ010002589">
    <property type="protein sequence ID" value="CAG2241481.1"/>
    <property type="molecule type" value="Genomic_DNA"/>
</dbReference>
<organism evidence="8 9">
    <name type="scientific">Mytilus edulis</name>
    <name type="common">Blue mussel</name>
    <dbReference type="NCBI Taxonomy" id="6550"/>
    <lineage>
        <taxon>Eukaryota</taxon>
        <taxon>Metazoa</taxon>
        <taxon>Spiralia</taxon>
        <taxon>Lophotrochozoa</taxon>
        <taxon>Mollusca</taxon>
        <taxon>Bivalvia</taxon>
        <taxon>Autobranchia</taxon>
        <taxon>Pteriomorphia</taxon>
        <taxon>Mytilida</taxon>
        <taxon>Mytiloidea</taxon>
        <taxon>Mytilidae</taxon>
        <taxon>Mytilinae</taxon>
        <taxon>Mytilus</taxon>
    </lineage>
</organism>